<name>A0ABU5ILQ6_9BURK</name>
<evidence type="ECO:0000313" key="4">
    <source>
        <dbReference type="EMBL" id="MDZ5459842.1"/>
    </source>
</evidence>
<evidence type="ECO:0000313" key="5">
    <source>
        <dbReference type="Proteomes" id="UP001293718"/>
    </source>
</evidence>
<comment type="caution">
    <text evidence="4">The sequence shown here is derived from an EMBL/GenBank/DDBJ whole genome shotgun (WGS) entry which is preliminary data.</text>
</comment>
<dbReference type="RefSeq" id="WP_066343120.1">
    <property type="nucleotide sequence ID" value="NZ_JAXOJX010000051.1"/>
</dbReference>
<dbReference type="InterPro" id="IPR029787">
    <property type="entry name" value="Nucleotide_cyclase"/>
</dbReference>
<keyword evidence="4" id="KW-0808">Transferase</keyword>
<dbReference type="InterPro" id="IPR052155">
    <property type="entry name" value="Biofilm_reg_signaling"/>
</dbReference>
<dbReference type="InterPro" id="IPR000160">
    <property type="entry name" value="GGDEF_dom"/>
</dbReference>
<dbReference type="EMBL" id="JAXOJX010000051">
    <property type="protein sequence ID" value="MDZ5459842.1"/>
    <property type="molecule type" value="Genomic_DNA"/>
</dbReference>
<evidence type="ECO:0000259" key="2">
    <source>
        <dbReference type="PROSITE" id="PS50113"/>
    </source>
</evidence>
<dbReference type="PROSITE" id="PS50113">
    <property type="entry name" value="PAC"/>
    <property type="match status" value="1"/>
</dbReference>
<dbReference type="SUPFAM" id="SSF55785">
    <property type="entry name" value="PYP-like sensor domain (PAS domain)"/>
    <property type="match status" value="1"/>
</dbReference>
<dbReference type="InterPro" id="IPR035965">
    <property type="entry name" value="PAS-like_dom_sf"/>
</dbReference>
<dbReference type="SMART" id="SM00065">
    <property type="entry name" value="GAF"/>
    <property type="match status" value="1"/>
</dbReference>
<dbReference type="EC" id="2.7.7.65" evidence="4"/>
<dbReference type="Proteomes" id="UP001293718">
    <property type="component" value="Unassembled WGS sequence"/>
</dbReference>
<keyword evidence="5" id="KW-1185">Reference proteome</keyword>
<dbReference type="InterPro" id="IPR043128">
    <property type="entry name" value="Rev_trsase/Diguanyl_cyclase"/>
</dbReference>
<dbReference type="Pfam" id="PF13185">
    <property type="entry name" value="GAF_2"/>
    <property type="match status" value="1"/>
</dbReference>
<dbReference type="InterPro" id="IPR013767">
    <property type="entry name" value="PAS_fold"/>
</dbReference>
<dbReference type="InterPro" id="IPR003018">
    <property type="entry name" value="GAF"/>
</dbReference>
<dbReference type="NCBIfam" id="TIGR00254">
    <property type="entry name" value="GGDEF"/>
    <property type="match status" value="1"/>
</dbReference>
<feature type="domain" description="PAS" evidence="1">
    <location>
        <begin position="179"/>
        <end position="250"/>
    </location>
</feature>
<organism evidence="4 5">
    <name type="scientific">Azohydromonas lata</name>
    <dbReference type="NCBI Taxonomy" id="45677"/>
    <lineage>
        <taxon>Bacteria</taxon>
        <taxon>Pseudomonadati</taxon>
        <taxon>Pseudomonadota</taxon>
        <taxon>Betaproteobacteria</taxon>
        <taxon>Burkholderiales</taxon>
        <taxon>Sphaerotilaceae</taxon>
        <taxon>Azohydromonas</taxon>
    </lineage>
</organism>
<dbReference type="PANTHER" id="PTHR44757">
    <property type="entry name" value="DIGUANYLATE CYCLASE DGCP"/>
    <property type="match status" value="1"/>
</dbReference>
<feature type="domain" description="GGDEF" evidence="3">
    <location>
        <begin position="338"/>
        <end position="466"/>
    </location>
</feature>
<keyword evidence="4" id="KW-0548">Nucleotidyltransferase</keyword>
<dbReference type="Gene3D" id="3.30.70.270">
    <property type="match status" value="1"/>
</dbReference>
<reference evidence="4 5" key="1">
    <citation type="submission" date="2023-11" db="EMBL/GenBank/DDBJ databases">
        <title>Draft genome of Azohydromonas lata strain H1 (DSM1123), a polyhydroxyalkanoate producer.</title>
        <authorList>
            <person name="Traversa D."/>
            <person name="D'Addabbo P."/>
            <person name="Pazzani C."/>
            <person name="Manzari C."/>
            <person name="Chiara M."/>
            <person name="Scrascia M."/>
        </authorList>
    </citation>
    <scope>NUCLEOTIDE SEQUENCE [LARGE SCALE GENOMIC DNA]</scope>
    <source>
        <strain evidence="4 5">H1</strain>
    </source>
</reference>
<protein>
    <submittedName>
        <fullName evidence="4">Diguanylate cyclase</fullName>
        <ecNumber evidence="4">2.7.7.65</ecNumber>
    </submittedName>
</protein>
<proteinExistence type="predicted"/>
<dbReference type="GO" id="GO:0052621">
    <property type="term" value="F:diguanylate cyclase activity"/>
    <property type="evidence" value="ECO:0007669"/>
    <property type="project" value="UniProtKB-EC"/>
</dbReference>
<dbReference type="Gene3D" id="3.30.450.20">
    <property type="entry name" value="PAS domain"/>
    <property type="match status" value="1"/>
</dbReference>
<dbReference type="InterPro" id="IPR000700">
    <property type="entry name" value="PAS-assoc_C"/>
</dbReference>
<dbReference type="CDD" id="cd01949">
    <property type="entry name" value="GGDEF"/>
    <property type="match status" value="1"/>
</dbReference>
<dbReference type="Pfam" id="PF00990">
    <property type="entry name" value="GGDEF"/>
    <property type="match status" value="1"/>
</dbReference>
<dbReference type="InterPro" id="IPR000014">
    <property type="entry name" value="PAS"/>
</dbReference>
<dbReference type="PROSITE" id="PS50112">
    <property type="entry name" value="PAS"/>
    <property type="match status" value="1"/>
</dbReference>
<accession>A0ABU5ILQ6</accession>
<dbReference type="PROSITE" id="PS50887">
    <property type="entry name" value="GGDEF"/>
    <property type="match status" value="1"/>
</dbReference>
<dbReference type="InterPro" id="IPR029016">
    <property type="entry name" value="GAF-like_dom_sf"/>
</dbReference>
<dbReference type="SUPFAM" id="SSF55073">
    <property type="entry name" value="Nucleotide cyclase"/>
    <property type="match status" value="1"/>
</dbReference>
<dbReference type="SMART" id="SM00091">
    <property type="entry name" value="PAS"/>
    <property type="match status" value="1"/>
</dbReference>
<evidence type="ECO:0000259" key="1">
    <source>
        <dbReference type="PROSITE" id="PS50112"/>
    </source>
</evidence>
<dbReference type="NCBIfam" id="TIGR00229">
    <property type="entry name" value="sensory_box"/>
    <property type="match status" value="1"/>
</dbReference>
<gene>
    <name evidence="4" type="ORF">SM757_24990</name>
</gene>
<dbReference type="Gene3D" id="3.30.450.40">
    <property type="match status" value="1"/>
</dbReference>
<dbReference type="Pfam" id="PF00989">
    <property type="entry name" value="PAS"/>
    <property type="match status" value="1"/>
</dbReference>
<dbReference type="PANTHER" id="PTHR44757:SF2">
    <property type="entry name" value="BIOFILM ARCHITECTURE MAINTENANCE PROTEIN MBAA"/>
    <property type="match status" value="1"/>
</dbReference>
<evidence type="ECO:0000259" key="3">
    <source>
        <dbReference type="PROSITE" id="PS50887"/>
    </source>
</evidence>
<dbReference type="CDD" id="cd00130">
    <property type="entry name" value="PAS"/>
    <property type="match status" value="1"/>
</dbReference>
<dbReference type="SMART" id="SM00267">
    <property type="entry name" value="GGDEF"/>
    <property type="match status" value="1"/>
</dbReference>
<feature type="domain" description="PAC" evidence="2">
    <location>
        <begin position="256"/>
        <end position="306"/>
    </location>
</feature>
<sequence>MASTIPQLDRLLGIIQAQSQLSDAELDLDAFMQRVVDSMQSLTGAAGAVVELVEDDEMVYRCASTSFSAHVGLRLKREGSLSGLSVARLEILHCADTEEDPRVDRNACRRIGVRSMVCTPLFCAGEAVGVLKILAREPHGFDDAAVQTLELMAATLGGALGRQLAYEQRLQMAAQLHMSEARLRAMLLHANDAIVSMDDRGLVTEWNPAAERLFGWRLEEALGQPLSSLIVPPALRQDHDDGLAGFLSRGGAAMANRLELPAVRRDGQEMTIELSWSGAQVGGTWEFTGFMHDISERKRLEATLNTMALHDALTGLLNRRAFMKALDQVVHHLQRHGTPAALLFLDLDGFKRLNDTQGHQAGDQALVAVAQALRGVVRKNDIVGRLGGDEFVILADGIGDLQQAGAMAHKLLQEVKAAVPSSGLSCSIGVALACPALTPDQLLQQADDAMYRAKQRGRDAVAFHGEERAGCGSRSPVGEPSALA</sequence>
<dbReference type="SUPFAM" id="SSF55781">
    <property type="entry name" value="GAF domain-like"/>
    <property type="match status" value="1"/>
</dbReference>